<reference evidence="11 12" key="1">
    <citation type="journal article" date="2013" name="BMC Genomics">
        <title>Reconstruction of the lipid metabolism for the microalga Monoraphidium neglectum from its genome sequence reveals characteristics suitable for biofuel production.</title>
        <authorList>
            <person name="Bogen C."/>
            <person name="Al-Dilaimi A."/>
            <person name="Albersmeier A."/>
            <person name="Wichmann J."/>
            <person name="Grundmann M."/>
            <person name="Rupp O."/>
            <person name="Lauersen K.J."/>
            <person name="Blifernez-Klassen O."/>
            <person name="Kalinowski J."/>
            <person name="Goesmann A."/>
            <person name="Mussgnug J.H."/>
            <person name="Kruse O."/>
        </authorList>
    </citation>
    <scope>NUCLEOTIDE SEQUENCE [LARGE SCALE GENOMIC DNA]</scope>
    <source>
        <strain evidence="11 12">SAG 48.87</strain>
    </source>
</reference>
<evidence type="ECO:0000256" key="3">
    <source>
        <dbReference type="ARBA" id="ARBA00022737"/>
    </source>
</evidence>
<feature type="region of interest" description="Disordered" evidence="9">
    <location>
        <begin position="335"/>
        <end position="383"/>
    </location>
</feature>
<evidence type="ECO:0000256" key="5">
    <source>
        <dbReference type="ARBA" id="ARBA00023110"/>
    </source>
</evidence>
<dbReference type="Pfam" id="PF00254">
    <property type="entry name" value="FKBP_C"/>
    <property type="match status" value="2"/>
</dbReference>
<protein>
    <recommendedName>
        <fullName evidence="2 7">peptidylprolyl isomerase</fullName>
        <ecNumber evidence="2 7">5.2.1.8</ecNumber>
    </recommendedName>
</protein>
<comment type="catalytic activity">
    <reaction evidence="1 7">
        <text>[protein]-peptidylproline (omega=180) = [protein]-peptidylproline (omega=0)</text>
        <dbReference type="Rhea" id="RHEA:16237"/>
        <dbReference type="Rhea" id="RHEA-COMP:10747"/>
        <dbReference type="Rhea" id="RHEA-COMP:10748"/>
        <dbReference type="ChEBI" id="CHEBI:83833"/>
        <dbReference type="ChEBI" id="CHEBI:83834"/>
        <dbReference type="EC" id="5.2.1.8"/>
    </reaction>
</comment>
<evidence type="ECO:0000256" key="6">
    <source>
        <dbReference type="ARBA" id="ARBA00023235"/>
    </source>
</evidence>
<name>A0A0D2KPG8_9CHLO</name>
<dbReference type="Gene3D" id="3.10.50.40">
    <property type="match status" value="2"/>
</dbReference>
<evidence type="ECO:0000256" key="7">
    <source>
        <dbReference type="PROSITE-ProRule" id="PRU00277"/>
    </source>
</evidence>
<evidence type="ECO:0000256" key="4">
    <source>
        <dbReference type="ARBA" id="ARBA00022803"/>
    </source>
</evidence>
<sequence>MKRGERAHLILQPEYAYGDAGAEGVPPGSVVEAEVKLDAIHEVTLVAPGVVKKVLEDSSEWRTASEGGRVTIRYRATLPDGTAFDEAAEGAELEVVVDDEAVPEGLDLALMKMKKGERALITISDPKLAYGAAGHAGRLAAVPADAAPLTYDVTLVDLVNPKEKWEMNAAEKAEAAAVAKDKGNAAYKAGKLDRAARMYTSVTDLVGDKDAAADKDKEGGPEVRAQTKELRKSAWLNLAAVELKRGNHREAQKSATKVLDLDPANVKALYRRAQALVGLQELLEAERDVKAALEVEPGSADLAALSKRVKVLIKQLNKKEAGLYKSMFKALGKGTGGAGEAKPADTAADADATAGADQAGAAAAPMEEDGAAAAPGAEAVAAA</sequence>
<proteinExistence type="predicted"/>
<gene>
    <name evidence="11" type="ORF">MNEG_10446</name>
</gene>
<dbReference type="Proteomes" id="UP000054498">
    <property type="component" value="Unassembled WGS sequence"/>
</dbReference>
<dbReference type="Pfam" id="PF13181">
    <property type="entry name" value="TPR_8"/>
    <property type="match status" value="1"/>
</dbReference>
<dbReference type="STRING" id="145388.A0A0D2KPG8"/>
<dbReference type="InterPro" id="IPR001179">
    <property type="entry name" value="PPIase_FKBP_dom"/>
</dbReference>
<feature type="repeat" description="TPR" evidence="8">
    <location>
        <begin position="232"/>
        <end position="265"/>
    </location>
</feature>
<dbReference type="SUPFAM" id="SSF48452">
    <property type="entry name" value="TPR-like"/>
    <property type="match status" value="1"/>
</dbReference>
<keyword evidence="6 7" id="KW-0413">Isomerase</keyword>
<keyword evidence="12" id="KW-1185">Reference proteome</keyword>
<evidence type="ECO:0000256" key="8">
    <source>
        <dbReference type="PROSITE-ProRule" id="PRU00339"/>
    </source>
</evidence>
<evidence type="ECO:0000313" key="12">
    <source>
        <dbReference type="Proteomes" id="UP000054498"/>
    </source>
</evidence>
<dbReference type="OrthoDB" id="1902587at2759"/>
<dbReference type="PROSITE" id="PS50005">
    <property type="entry name" value="TPR"/>
    <property type="match status" value="1"/>
</dbReference>
<dbReference type="InterPro" id="IPR011990">
    <property type="entry name" value="TPR-like_helical_dom_sf"/>
</dbReference>
<dbReference type="GO" id="GO:0003755">
    <property type="term" value="F:peptidyl-prolyl cis-trans isomerase activity"/>
    <property type="evidence" value="ECO:0007669"/>
    <property type="project" value="UniProtKB-KW"/>
</dbReference>
<dbReference type="GeneID" id="25727609"/>
<dbReference type="RefSeq" id="XP_013896538.1">
    <property type="nucleotide sequence ID" value="XM_014041084.1"/>
</dbReference>
<dbReference type="EC" id="5.2.1.8" evidence="2 7"/>
<evidence type="ECO:0000256" key="2">
    <source>
        <dbReference type="ARBA" id="ARBA00013194"/>
    </source>
</evidence>
<dbReference type="Gene3D" id="1.25.40.10">
    <property type="entry name" value="Tetratricopeptide repeat domain"/>
    <property type="match status" value="1"/>
</dbReference>
<dbReference type="KEGG" id="mng:MNEG_10446"/>
<keyword evidence="5 7" id="KW-0697">Rotamase</keyword>
<keyword evidence="4 8" id="KW-0802">TPR repeat</keyword>
<dbReference type="AlphaFoldDB" id="A0A0D2KPG8"/>
<dbReference type="InterPro" id="IPR019734">
    <property type="entry name" value="TPR_rpt"/>
</dbReference>
<keyword evidence="3" id="KW-0677">Repeat</keyword>
<evidence type="ECO:0000256" key="1">
    <source>
        <dbReference type="ARBA" id="ARBA00000971"/>
    </source>
</evidence>
<feature type="compositionally biased region" description="Low complexity" evidence="9">
    <location>
        <begin position="340"/>
        <end position="383"/>
    </location>
</feature>
<dbReference type="SMART" id="SM00028">
    <property type="entry name" value="TPR"/>
    <property type="match status" value="3"/>
</dbReference>
<dbReference type="EMBL" id="KK102536">
    <property type="protein sequence ID" value="KIY97518.1"/>
    <property type="molecule type" value="Genomic_DNA"/>
</dbReference>
<evidence type="ECO:0000256" key="9">
    <source>
        <dbReference type="SAM" id="MobiDB-lite"/>
    </source>
</evidence>
<dbReference type="PROSITE" id="PS50059">
    <property type="entry name" value="FKBP_PPIASE"/>
    <property type="match status" value="2"/>
</dbReference>
<organism evidence="11 12">
    <name type="scientific">Monoraphidium neglectum</name>
    <dbReference type="NCBI Taxonomy" id="145388"/>
    <lineage>
        <taxon>Eukaryota</taxon>
        <taxon>Viridiplantae</taxon>
        <taxon>Chlorophyta</taxon>
        <taxon>core chlorophytes</taxon>
        <taxon>Chlorophyceae</taxon>
        <taxon>CS clade</taxon>
        <taxon>Sphaeropleales</taxon>
        <taxon>Selenastraceae</taxon>
        <taxon>Monoraphidium</taxon>
    </lineage>
</organism>
<feature type="domain" description="PPIase FKBP-type" evidence="10">
    <location>
        <begin position="1"/>
        <end position="41"/>
    </location>
</feature>
<accession>A0A0D2KPG8</accession>
<dbReference type="PANTHER" id="PTHR46512:SF9">
    <property type="entry name" value="PEPTIDYLPROLYL ISOMERASE"/>
    <property type="match status" value="1"/>
</dbReference>
<dbReference type="SUPFAM" id="SSF54534">
    <property type="entry name" value="FKBP-like"/>
    <property type="match status" value="2"/>
</dbReference>
<evidence type="ECO:0000313" key="11">
    <source>
        <dbReference type="EMBL" id="KIY97518.1"/>
    </source>
</evidence>
<feature type="domain" description="PPIase FKBP-type" evidence="10">
    <location>
        <begin position="67"/>
        <end position="159"/>
    </location>
</feature>
<evidence type="ECO:0000259" key="10">
    <source>
        <dbReference type="PROSITE" id="PS50059"/>
    </source>
</evidence>
<dbReference type="InterPro" id="IPR046357">
    <property type="entry name" value="PPIase_dom_sf"/>
</dbReference>
<dbReference type="PANTHER" id="PTHR46512">
    <property type="entry name" value="PEPTIDYLPROLYL ISOMERASE"/>
    <property type="match status" value="1"/>
</dbReference>
<dbReference type="InterPro" id="IPR050754">
    <property type="entry name" value="FKBP4/5/8-like"/>
</dbReference>